<evidence type="ECO:0000256" key="1">
    <source>
        <dbReference type="SAM" id="MobiDB-lite"/>
    </source>
</evidence>
<protein>
    <submittedName>
        <fullName evidence="2">Uncharacterized protein</fullName>
    </submittedName>
</protein>
<feature type="compositionally biased region" description="Low complexity" evidence="1">
    <location>
        <begin position="33"/>
        <end position="54"/>
    </location>
</feature>
<dbReference type="EMBL" id="SZYD01000006">
    <property type="protein sequence ID" value="KAD5960927.1"/>
    <property type="molecule type" value="Genomic_DNA"/>
</dbReference>
<dbReference type="OrthoDB" id="1274804at2759"/>
<dbReference type="AlphaFoldDB" id="A0A5N6P5E3"/>
<reference evidence="2 3" key="1">
    <citation type="submission" date="2019-05" db="EMBL/GenBank/DDBJ databases">
        <title>Mikania micrantha, genome provides insights into the molecular mechanism of rapid growth.</title>
        <authorList>
            <person name="Liu B."/>
        </authorList>
    </citation>
    <scope>NUCLEOTIDE SEQUENCE [LARGE SCALE GENOMIC DNA]</scope>
    <source>
        <strain evidence="2">NLD-2019</strain>
        <tissue evidence="2">Leaf</tissue>
    </source>
</reference>
<feature type="compositionally biased region" description="Low complexity" evidence="1">
    <location>
        <begin position="87"/>
        <end position="118"/>
    </location>
</feature>
<accession>A0A5N6P5E3</accession>
<evidence type="ECO:0000313" key="3">
    <source>
        <dbReference type="Proteomes" id="UP000326396"/>
    </source>
</evidence>
<keyword evidence="3" id="KW-1185">Reference proteome</keyword>
<organism evidence="2 3">
    <name type="scientific">Mikania micrantha</name>
    <name type="common">bitter vine</name>
    <dbReference type="NCBI Taxonomy" id="192012"/>
    <lineage>
        <taxon>Eukaryota</taxon>
        <taxon>Viridiplantae</taxon>
        <taxon>Streptophyta</taxon>
        <taxon>Embryophyta</taxon>
        <taxon>Tracheophyta</taxon>
        <taxon>Spermatophyta</taxon>
        <taxon>Magnoliopsida</taxon>
        <taxon>eudicotyledons</taxon>
        <taxon>Gunneridae</taxon>
        <taxon>Pentapetalae</taxon>
        <taxon>asterids</taxon>
        <taxon>campanulids</taxon>
        <taxon>Asterales</taxon>
        <taxon>Asteraceae</taxon>
        <taxon>Asteroideae</taxon>
        <taxon>Heliantheae alliance</taxon>
        <taxon>Eupatorieae</taxon>
        <taxon>Mikania</taxon>
    </lineage>
</organism>
<feature type="compositionally biased region" description="Polar residues" evidence="1">
    <location>
        <begin position="1"/>
        <end position="14"/>
    </location>
</feature>
<sequence>MLGNNTKGPLSQTVFRAKQPLKLIHADLHGPITPSTPSRNRSPSNSNPAASSPNKSEDRASPSVTVAQTEHGPIPEANSPLQNGSISPGASSPLFGSSSSPINSQNSPELYENSSSSSAVNKEPANYKEAKDDKNWKDATKEELESIERNGTWSLIAPPKGAAPIDLQMDL</sequence>
<feature type="compositionally biased region" description="Basic and acidic residues" evidence="1">
    <location>
        <begin position="125"/>
        <end position="141"/>
    </location>
</feature>
<dbReference type="Proteomes" id="UP000326396">
    <property type="component" value="Linkage Group LG14"/>
</dbReference>
<evidence type="ECO:0000313" key="2">
    <source>
        <dbReference type="EMBL" id="KAD5960927.1"/>
    </source>
</evidence>
<name>A0A5N6P5E3_9ASTR</name>
<feature type="region of interest" description="Disordered" evidence="1">
    <location>
        <begin position="1"/>
        <end position="141"/>
    </location>
</feature>
<proteinExistence type="predicted"/>
<comment type="caution">
    <text evidence="2">The sequence shown here is derived from an EMBL/GenBank/DDBJ whole genome shotgun (WGS) entry which is preliminary data.</text>
</comment>
<gene>
    <name evidence="2" type="ORF">E3N88_12400</name>
</gene>